<dbReference type="Proteomes" id="UP000005242">
    <property type="component" value="Unassembled WGS sequence"/>
</dbReference>
<reference evidence="2 3" key="1">
    <citation type="journal article" date="2012" name="Fungal Genet. Biol.">
        <title>The genome of the xerotolerant mold Wallemia sebi reveals adaptations to osmotic stress and suggests cryptic sexual reproduction.</title>
        <authorList>
            <person name="Padamsee M."/>
            <person name="Kumar T.K.A."/>
            <person name="Riley R."/>
            <person name="Binder M."/>
            <person name="Boyd A."/>
            <person name="Calvo A.M."/>
            <person name="Furukawa K."/>
            <person name="Hesse C."/>
            <person name="Hohmann S."/>
            <person name="James T.Y."/>
            <person name="LaButti K."/>
            <person name="Lapidus A."/>
            <person name="Lindquist E."/>
            <person name="Lucas S."/>
            <person name="Miller K."/>
            <person name="Shantappa S."/>
            <person name="Grigoriev I.V."/>
            <person name="Hibbett D.S."/>
            <person name="McLaughlin D.J."/>
            <person name="Spatafora J.W."/>
            <person name="Aime M.C."/>
        </authorList>
    </citation>
    <scope>NUCLEOTIDE SEQUENCE [LARGE SCALE GENOMIC DNA]</scope>
    <source>
        <strain evidence="3">ATCC MYA-4683 / CBS 633.66</strain>
    </source>
</reference>
<dbReference type="OMA" id="QSTWGIS"/>
<feature type="region of interest" description="Disordered" evidence="1">
    <location>
        <begin position="17"/>
        <end position="38"/>
    </location>
</feature>
<evidence type="ECO:0000313" key="3">
    <source>
        <dbReference type="Proteomes" id="UP000005242"/>
    </source>
</evidence>
<dbReference type="AlphaFoldDB" id="I4YFA3"/>
<proteinExistence type="predicted"/>
<name>I4YFA3_WALMC</name>
<evidence type="ECO:0000313" key="2">
    <source>
        <dbReference type="EMBL" id="EIM22645.1"/>
    </source>
</evidence>
<keyword evidence="3" id="KW-1185">Reference proteome</keyword>
<dbReference type="EMBL" id="JH668227">
    <property type="protein sequence ID" value="EIM22645.1"/>
    <property type="molecule type" value="Genomic_DNA"/>
</dbReference>
<protein>
    <submittedName>
        <fullName evidence="2">Uncharacterized protein</fullName>
    </submittedName>
</protein>
<gene>
    <name evidence="2" type="ORF">WALSEDRAFT_63278</name>
</gene>
<dbReference type="InParanoid" id="I4YFA3"/>
<dbReference type="KEGG" id="wse:WALSEDRAFT_63278"/>
<accession>I4YFA3</accession>
<evidence type="ECO:0000256" key="1">
    <source>
        <dbReference type="SAM" id="MobiDB-lite"/>
    </source>
</evidence>
<sequence>MSILSYPPYTPTYYTTTCLQQPSRPNSPPKKVKFSQSPPTIATTWNKNQYDRKPESIPTTIQLGLLLPQTTTVDFKCTRSKKTKTNSTNRSQTTDCSFVSQSTWGVTFDETDCLAGF</sequence>
<dbReference type="GeneID" id="18474826"/>
<dbReference type="HOGENOM" id="CLU_2086661_0_0_1"/>
<organism evidence="2 3">
    <name type="scientific">Wallemia mellicola (strain ATCC MYA-4683 / CBS 633.66)</name>
    <name type="common">Wallemia sebi (CBS 633.66)</name>
    <dbReference type="NCBI Taxonomy" id="671144"/>
    <lineage>
        <taxon>Eukaryota</taxon>
        <taxon>Fungi</taxon>
        <taxon>Dikarya</taxon>
        <taxon>Basidiomycota</taxon>
        <taxon>Wallemiomycotina</taxon>
        <taxon>Wallemiomycetes</taxon>
        <taxon>Wallemiales</taxon>
        <taxon>Wallemiaceae</taxon>
        <taxon>Wallemia</taxon>
    </lineage>
</organism>
<dbReference type="RefSeq" id="XP_006957311.1">
    <property type="nucleotide sequence ID" value="XM_006957249.1"/>
</dbReference>